<name>A0AAV9V9S2_9PEZI</name>
<protein>
    <recommendedName>
        <fullName evidence="1">F-box domain-containing protein</fullName>
    </recommendedName>
</protein>
<reference evidence="2 3" key="1">
    <citation type="submission" date="2019-10" db="EMBL/GenBank/DDBJ databases">
        <authorList>
            <person name="Palmer J.M."/>
        </authorList>
    </citation>
    <scope>NUCLEOTIDE SEQUENCE [LARGE SCALE GENOMIC DNA]</scope>
    <source>
        <strain evidence="2 3">TWF730</strain>
    </source>
</reference>
<dbReference type="Pfam" id="PF12937">
    <property type="entry name" value="F-box-like"/>
    <property type="match status" value="1"/>
</dbReference>
<gene>
    <name evidence="2" type="ORF">TWF730_007510</name>
</gene>
<dbReference type="EMBL" id="JAVHNS010000004">
    <property type="protein sequence ID" value="KAK6358157.1"/>
    <property type="molecule type" value="Genomic_DNA"/>
</dbReference>
<feature type="domain" description="F-box" evidence="1">
    <location>
        <begin position="7"/>
        <end position="43"/>
    </location>
</feature>
<accession>A0AAV9V9S2</accession>
<dbReference type="InterPro" id="IPR001810">
    <property type="entry name" value="F-box_dom"/>
</dbReference>
<dbReference type="AlphaFoldDB" id="A0AAV9V9S2"/>
<sequence length="378" mass="43943">MAAASFTSLPTEIVHEILGHPDLNRLDLYHAILVCRSFYHIAKQYLPRDADIILRNNRPRKLISFLRRLLADPAFGRGITEVTLIWGYIHGSHWRQSGPPGENGKPQEDFKWTAGELEGLDKLAKKYSFHPRWVKSIEELQDPGSLLIPIICLLPELEELDMGTPTCDTALEGVHNDCLDSHFEEFLQRLIMDDKKGIREPEELQVGFPEAFKSLKAFTRGDSEDTDGFDIDKIVPVFLFPSIERIELNTFGGDFNLLTRFTESSYLCKVKHVTFFNVECEAIELATFFRFCEALEYVKVRFEWVDMGILEDEEDIEETFNIGVIQRVLMEEHKDTLKDAEVEVERNYWWFKRRKGKWKSGWKPSWWGNEDWGSGEED</sequence>
<dbReference type="InterPro" id="IPR036047">
    <property type="entry name" value="F-box-like_dom_sf"/>
</dbReference>
<proteinExistence type="predicted"/>
<evidence type="ECO:0000313" key="3">
    <source>
        <dbReference type="Proteomes" id="UP001373714"/>
    </source>
</evidence>
<dbReference type="SUPFAM" id="SSF81383">
    <property type="entry name" value="F-box domain"/>
    <property type="match status" value="1"/>
</dbReference>
<keyword evidence="3" id="KW-1185">Reference proteome</keyword>
<dbReference type="Proteomes" id="UP001373714">
    <property type="component" value="Unassembled WGS sequence"/>
</dbReference>
<dbReference type="CDD" id="cd09917">
    <property type="entry name" value="F-box_SF"/>
    <property type="match status" value="1"/>
</dbReference>
<comment type="caution">
    <text evidence="2">The sequence shown here is derived from an EMBL/GenBank/DDBJ whole genome shotgun (WGS) entry which is preliminary data.</text>
</comment>
<evidence type="ECO:0000259" key="1">
    <source>
        <dbReference type="Pfam" id="PF12937"/>
    </source>
</evidence>
<organism evidence="2 3">
    <name type="scientific">Orbilia blumenaviensis</name>
    <dbReference type="NCBI Taxonomy" id="1796055"/>
    <lineage>
        <taxon>Eukaryota</taxon>
        <taxon>Fungi</taxon>
        <taxon>Dikarya</taxon>
        <taxon>Ascomycota</taxon>
        <taxon>Pezizomycotina</taxon>
        <taxon>Orbiliomycetes</taxon>
        <taxon>Orbiliales</taxon>
        <taxon>Orbiliaceae</taxon>
        <taxon>Orbilia</taxon>
    </lineage>
</organism>
<evidence type="ECO:0000313" key="2">
    <source>
        <dbReference type="EMBL" id="KAK6358157.1"/>
    </source>
</evidence>